<evidence type="ECO:0000256" key="2">
    <source>
        <dbReference type="SAM" id="Phobius"/>
    </source>
</evidence>
<evidence type="ECO:0000256" key="1">
    <source>
        <dbReference type="SAM" id="MobiDB-lite"/>
    </source>
</evidence>
<accession>A0A239KI75</accession>
<feature type="transmembrane region" description="Helical" evidence="2">
    <location>
        <begin position="47"/>
        <end position="72"/>
    </location>
</feature>
<evidence type="ECO:0000313" key="4">
    <source>
        <dbReference type="Proteomes" id="UP000198362"/>
    </source>
</evidence>
<keyword evidence="2" id="KW-0812">Transmembrane</keyword>
<keyword evidence="2" id="KW-1133">Transmembrane helix</keyword>
<feature type="region of interest" description="Disordered" evidence="1">
    <location>
        <begin position="1"/>
        <end position="39"/>
    </location>
</feature>
<reference evidence="3 4" key="1">
    <citation type="submission" date="2017-06" db="EMBL/GenBank/DDBJ databases">
        <authorList>
            <person name="Kim H.J."/>
            <person name="Triplett B.A."/>
        </authorList>
    </citation>
    <scope>NUCLEOTIDE SEQUENCE [LARGE SCALE GENOMIC DNA]</scope>
    <source>
        <strain evidence="3 4">CGMCC 4.5593</strain>
    </source>
</reference>
<keyword evidence="2" id="KW-0472">Membrane</keyword>
<dbReference type="Proteomes" id="UP000198362">
    <property type="component" value="Unassembled WGS sequence"/>
</dbReference>
<sequence>MTTPPPPPYPRSPDAPDPDNLDKEPSPDTLPAADFAPDNKDNRRPRWLVIGIVAAAVVVVLGACTGISIGVARFVGAVDEASADSHDRVRVDDACRALEVRLNRVAPPGSTAGPRQRAVAIRNENAALQPFLDDLRRVAERDRGDRADDRDVNMWTELVEARTAYANALDRQASSGAPAFFVAPSGDRDRPVLERLEDRHRDCAPSVRRLGAPDL</sequence>
<dbReference type="EMBL" id="FZPH01000003">
    <property type="protein sequence ID" value="SNT17309.1"/>
    <property type="molecule type" value="Genomic_DNA"/>
</dbReference>
<protein>
    <submittedName>
        <fullName evidence="3">Uncharacterized protein</fullName>
    </submittedName>
</protein>
<evidence type="ECO:0000313" key="3">
    <source>
        <dbReference type="EMBL" id="SNT17309.1"/>
    </source>
</evidence>
<proteinExistence type="predicted"/>
<dbReference type="AlphaFoldDB" id="A0A239KI75"/>
<feature type="compositionally biased region" description="Pro residues" evidence="1">
    <location>
        <begin position="1"/>
        <end position="15"/>
    </location>
</feature>
<gene>
    <name evidence="3" type="ORF">SAMN05421812_103530</name>
</gene>
<organism evidence="3 4">
    <name type="scientific">Asanoa hainanensis</name>
    <dbReference type="NCBI Taxonomy" id="560556"/>
    <lineage>
        <taxon>Bacteria</taxon>
        <taxon>Bacillati</taxon>
        <taxon>Actinomycetota</taxon>
        <taxon>Actinomycetes</taxon>
        <taxon>Micromonosporales</taxon>
        <taxon>Micromonosporaceae</taxon>
        <taxon>Asanoa</taxon>
    </lineage>
</organism>
<name>A0A239KI75_9ACTN</name>
<keyword evidence="4" id="KW-1185">Reference proteome</keyword>